<dbReference type="KEGG" id="nwl:NWFMUON74_66770"/>
<evidence type="ECO:0000313" key="1">
    <source>
        <dbReference type="EMBL" id="BCK58905.1"/>
    </source>
</evidence>
<organism evidence="1 2">
    <name type="scientific">Nocardia wallacei</name>
    <dbReference type="NCBI Taxonomy" id="480035"/>
    <lineage>
        <taxon>Bacteria</taxon>
        <taxon>Bacillati</taxon>
        <taxon>Actinomycetota</taxon>
        <taxon>Actinomycetes</taxon>
        <taxon>Mycobacteriales</taxon>
        <taxon>Nocardiaceae</taxon>
        <taxon>Nocardia</taxon>
    </lineage>
</organism>
<sequence>MDAVDRTGTATEVVGALPGLTTLVLLYEAIPEELVFRGYFQLILAPNGCGAPIGVHETDHGGR</sequence>
<proteinExistence type="predicted"/>
<dbReference type="RefSeq" id="WP_187685570.1">
    <property type="nucleotide sequence ID" value="NZ_AP023396.1"/>
</dbReference>
<dbReference type="GeneID" id="80351055"/>
<keyword evidence="2" id="KW-1185">Reference proteome</keyword>
<gene>
    <name evidence="1" type="ORF">NWFMUON74_66770</name>
</gene>
<dbReference type="AlphaFoldDB" id="A0A7G1KUF9"/>
<dbReference type="Proteomes" id="UP000516173">
    <property type="component" value="Chromosome"/>
</dbReference>
<accession>A0A7G1KUF9</accession>
<dbReference type="EMBL" id="AP023396">
    <property type="protein sequence ID" value="BCK58905.1"/>
    <property type="molecule type" value="Genomic_DNA"/>
</dbReference>
<evidence type="ECO:0000313" key="2">
    <source>
        <dbReference type="Proteomes" id="UP000516173"/>
    </source>
</evidence>
<reference evidence="1 2" key="1">
    <citation type="submission" date="2020-08" db="EMBL/GenBank/DDBJ databases">
        <title>Genome Sequencing of Nocardia wallacei strain FMUON74 and assembly.</title>
        <authorList>
            <person name="Toyokawa M."/>
            <person name="Uesaka K."/>
        </authorList>
    </citation>
    <scope>NUCLEOTIDE SEQUENCE [LARGE SCALE GENOMIC DNA]</scope>
    <source>
        <strain evidence="1 2">FMUON74</strain>
    </source>
</reference>
<name>A0A7G1KUF9_9NOCA</name>
<protein>
    <submittedName>
        <fullName evidence="1">Uncharacterized protein</fullName>
    </submittedName>
</protein>